<evidence type="ECO:0000313" key="2">
    <source>
        <dbReference type="Proteomes" id="UP000198394"/>
    </source>
</evidence>
<reference evidence="1 2" key="1">
    <citation type="submission" date="2017-04" db="EMBL/GenBank/DDBJ databases">
        <title>The genome sequence of Parageobacillus galactosidasius DSM 18751.</title>
        <authorList>
            <person name="Ramaloko W.T."/>
            <person name="Koen N."/>
            <person name="Polliack S."/>
            <person name="Aliyu H."/>
            <person name="Lebre P."/>
            <person name="Mohr T."/>
            <person name="Oswald F."/>
            <person name="Zwick M."/>
            <person name="Neumann A."/>
            <person name="Syldatk C."/>
            <person name="Cowan D."/>
            <person name="De Maayer P."/>
        </authorList>
    </citation>
    <scope>NUCLEOTIDE SEQUENCE [LARGE SCALE GENOMIC DNA]</scope>
    <source>
        <strain evidence="1 2">DSM 18751</strain>
    </source>
</reference>
<protein>
    <submittedName>
        <fullName evidence="1">Uncharacterized protein</fullName>
    </submittedName>
</protein>
<organism evidence="1 2">
    <name type="scientific">Parageobacillus galactosidasius</name>
    <dbReference type="NCBI Taxonomy" id="883812"/>
    <lineage>
        <taxon>Bacteria</taxon>
        <taxon>Bacillati</taxon>
        <taxon>Bacillota</taxon>
        <taxon>Bacilli</taxon>
        <taxon>Bacillales</taxon>
        <taxon>Anoxybacillaceae</taxon>
        <taxon>Parageobacillus</taxon>
    </lineage>
</organism>
<gene>
    <name evidence="1" type="ORF">B9L23_08250</name>
</gene>
<sequence length="123" mass="14207">MSLVKDIGSYVTHYSEEVKQRAKHLDQVRIAGKITQIRFPLMESKDDYLLSCYVFEVDDGVGSLMVYVSPMMFNHYREILHKGNVVMFEGYVNIVTRELKGTIQRECSIVAYRAELIRGETHA</sequence>
<dbReference type="Proteomes" id="UP000198394">
    <property type="component" value="Unassembled WGS sequence"/>
</dbReference>
<comment type="caution">
    <text evidence="1">The sequence shown here is derived from an EMBL/GenBank/DDBJ whole genome shotgun (WGS) entry which is preliminary data.</text>
</comment>
<name>A0A226QQS5_9BACL</name>
<dbReference type="EMBL" id="NDYL01000001">
    <property type="protein sequence ID" value="OXB94843.1"/>
    <property type="molecule type" value="Genomic_DNA"/>
</dbReference>
<accession>A0A226QQS5</accession>
<evidence type="ECO:0000313" key="1">
    <source>
        <dbReference type="EMBL" id="OXB94843.1"/>
    </source>
</evidence>
<dbReference type="AlphaFoldDB" id="A0A226QQS5"/>
<dbReference type="RefSeq" id="WP_089097298.1">
    <property type="nucleotide sequence ID" value="NZ_NDYL01000001.1"/>
</dbReference>
<keyword evidence="2" id="KW-1185">Reference proteome</keyword>
<proteinExistence type="predicted"/>